<name>A0A4U1JI38_9BACT</name>
<evidence type="ECO:0000313" key="3">
    <source>
        <dbReference type="Proteomes" id="UP000309215"/>
    </source>
</evidence>
<evidence type="ECO:0000256" key="1">
    <source>
        <dbReference type="SAM" id="MobiDB-lite"/>
    </source>
</evidence>
<feature type="region of interest" description="Disordered" evidence="1">
    <location>
        <begin position="1"/>
        <end position="64"/>
    </location>
</feature>
<evidence type="ECO:0000313" key="2">
    <source>
        <dbReference type="EMBL" id="TKD12295.1"/>
    </source>
</evidence>
<accession>A0A4U1JI38</accession>
<dbReference type="EMBL" id="SSMQ01000003">
    <property type="protein sequence ID" value="TKD12295.1"/>
    <property type="molecule type" value="Genomic_DNA"/>
</dbReference>
<proteinExistence type="predicted"/>
<reference evidence="2 3" key="1">
    <citation type="submission" date="2019-04" db="EMBL/GenBank/DDBJ databases">
        <authorList>
            <person name="Li Y."/>
            <person name="Wang J."/>
        </authorList>
    </citation>
    <scope>NUCLEOTIDE SEQUENCE [LARGE SCALE GENOMIC DNA]</scope>
    <source>
        <strain evidence="2 3">DSM 14668</strain>
    </source>
</reference>
<protein>
    <submittedName>
        <fullName evidence="2">Uncharacterized protein</fullName>
    </submittedName>
</protein>
<sequence length="64" mass="6765">MVASYDASSRGEQSDVSVVGRAARKGWGLSPGKPSYRPHIPIDNPEGTHQGAIHGELDPSPRGQ</sequence>
<dbReference type="RefSeq" id="WP_136927594.1">
    <property type="nucleotide sequence ID" value="NZ_SSMQ01000003.1"/>
</dbReference>
<feature type="compositionally biased region" description="Polar residues" evidence="1">
    <location>
        <begin position="1"/>
        <end position="16"/>
    </location>
</feature>
<dbReference type="Proteomes" id="UP000309215">
    <property type="component" value="Unassembled WGS sequence"/>
</dbReference>
<gene>
    <name evidence="2" type="ORF">E8A74_04100</name>
</gene>
<feature type="compositionally biased region" description="Basic and acidic residues" evidence="1">
    <location>
        <begin position="55"/>
        <end position="64"/>
    </location>
</feature>
<comment type="caution">
    <text evidence="2">The sequence shown here is derived from an EMBL/GenBank/DDBJ whole genome shotgun (WGS) entry which is preliminary data.</text>
</comment>
<organism evidence="2 3">
    <name type="scientific">Polyangium fumosum</name>
    <dbReference type="NCBI Taxonomy" id="889272"/>
    <lineage>
        <taxon>Bacteria</taxon>
        <taxon>Pseudomonadati</taxon>
        <taxon>Myxococcota</taxon>
        <taxon>Polyangia</taxon>
        <taxon>Polyangiales</taxon>
        <taxon>Polyangiaceae</taxon>
        <taxon>Polyangium</taxon>
    </lineage>
</organism>
<keyword evidence="3" id="KW-1185">Reference proteome</keyword>
<dbReference type="AlphaFoldDB" id="A0A4U1JI38"/>